<name>A0ABY9JQ64_9BACI</name>
<feature type="domain" description="DUF6930" evidence="2">
    <location>
        <begin position="384"/>
        <end position="506"/>
    </location>
</feature>
<evidence type="ECO:0000313" key="4">
    <source>
        <dbReference type="EMBL" id="WLR41541.1"/>
    </source>
</evidence>
<evidence type="ECO:0000259" key="3">
    <source>
        <dbReference type="Pfam" id="PF23988"/>
    </source>
</evidence>
<keyword evidence="5" id="KW-1185">Reference proteome</keyword>
<reference evidence="4 5" key="1">
    <citation type="submission" date="2023-06" db="EMBL/GenBank/DDBJ databases">
        <title>Five Gram-positive bacteria isolated from mangrove sediments in Shenzhen, Guangdong, China.</title>
        <authorList>
            <person name="Yu S."/>
            <person name="Zheng W."/>
            <person name="Huang Y."/>
        </authorList>
    </citation>
    <scope>NUCLEOTIDE SEQUENCE [LARGE SCALE GENOMIC DNA]</scope>
    <source>
        <strain evidence="4 5">SaN35-3</strain>
    </source>
</reference>
<accession>A0ABY9JQ64</accession>
<dbReference type="SUPFAM" id="SSF159941">
    <property type="entry name" value="MM3350-like"/>
    <property type="match status" value="1"/>
</dbReference>
<protein>
    <submittedName>
        <fullName evidence="4">Plasmid pRiA4b ORF-3 family protein</fullName>
    </submittedName>
</protein>
<gene>
    <name evidence="4" type="ORF">LC087_11650</name>
</gene>
<dbReference type="RefSeq" id="WP_226541852.1">
    <property type="nucleotide sequence ID" value="NZ_CP129013.1"/>
</dbReference>
<proteinExistence type="predicted"/>
<evidence type="ECO:0000259" key="1">
    <source>
        <dbReference type="Pfam" id="PF07929"/>
    </source>
</evidence>
<dbReference type="Gene3D" id="3.10.290.30">
    <property type="entry name" value="MM3350-like"/>
    <property type="match status" value="1"/>
</dbReference>
<evidence type="ECO:0000259" key="2">
    <source>
        <dbReference type="Pfam" id="PF22007"/>
    </source>
</evidence>
<dbReference type="InterPro" id="IPR054216">
    <property type="entry name" value="DUF6930"/>
</dbReference>
<dbReference type="PANTHER" id="PTHR41878:SF1">
    <property type="entry name" value="TNPR PROTEIN"/>
    <property type="match status" value="1"/>
</dbReference>
<evidence type="ECO:0000313" key="5">
    <source>
        <dbReference type="Proteomes" id="UP001197974"/>
    </source>
</evidence>
<dbReference type="Pfam" id="PF07929">
    <property type="entry name" value="PRiA4_ORF3"/>
    <property type="match status" value="1"/>
</dbReference>
<dbReference type="PANTHER" id="PTHR41878">
    <property type="entry name" value="LEXA REPRESSOR-RELATED"/>
    <property type="match status" value="1"/>
</dbReference>
<dbReference type="Proteomes" id="UP001197974">
    <property type="component" value="Chromosome"/>
</dbReference>
<feature type="domain" description="Plasmid pRiA4b Orf3-like" evidence="1">
    <location>
        <begin position="2"/>
        <end position="162"/>
    </location>
</feature>
<dbReference type="InterPro" id="IPR024047">
    <property type="entry name" value="MM3350-like_sf"/>
</dbReference>
<dbReference type="Pfam" id="PF23988">
    <property type="entry name" value="DUF7309"/>
    <property type="match status" value="1"/>
</dbReference>
<sequence length="510" mass="60200">MILQLKVSLKDMKPPVWRRLQVDEKMTFYDFHDALQIAFEWNDAHLHVFDVRKSRSERIPYPTMIGLNETNDFMNYQYDEREERLGDWLVNEKDRIVYTYDFGDDWEHEIVLEKRLPIDENTTYPNCVKAMRVAPPEDSRGDLFEGFVEIEEIPTKELTADISEELAFFFTDEYAYGKKEKDDWPLLLSLAEEFKALQPWQWMSDYQLFAIEDPETEELCFCSVMGAAGEEFGLAAYIGAEGFHFLRKLFNDEIDESNHLKQRSIVFCLSDRNELSNDDYDLLKTHGFSYRGKKQWPQFRSFHPNHFPWKLDSREVQLMSTILKQAIEVCKQAKLNSILFDVPDTVFIGRRLDENTGKWKDVNFEVAYAGLEKPIVPLLINEMELQKLRNETKTLNIKIEFGIEHLPTPTQDSPDERPYYPTVLIGVDKKTGMIVFNEIINRNQFNLEEGIQHGIVNMIERLKGIPREIWIKENNEYLIDAIARKLKIRLMTVQSLRHIEEVMNHMKAFY</sequence>
<dbReference type="InterPro" id="IPR055733">
    <property type="entry name" value="DUF7309"/>
</dbReference>
<organism evidence="4 5">
    <name type="scientific">Bacillus carboniphilus</name>
    <dbReference type="NCBI Taxonomy" id="86663"/>
    <lineage>
        <taxon>Bacteria</taxon>
        <taxon>Bacillati</taxon>
        <taxon>Bacillota</taxon>
        <taxon>Bacilli</taxon>
        <taxon>Bacillales</taxon>
        <taxon>Bacillaceae</taxon>
        <taxon>Bacillus</taxon>
    </lineage>
</organism>
<dbReference type="InterPro" id="IPR012912">
    <property type="entry name" value="Plasmid_pRiA4b_Orf3-like"/>
</dbReference>
<feature type="domain" description="DUF7309" evidence="3">
    <location>
        <begin position="184"/>
        <end position="341"/>
    </location>
</feature>
<dbReference type="Pfam" id="PF22007">
    <property type="entry name" value="DUF6930"/>
    <property type="match status" value="1"/>
</dbReference>
<dbReference type="EMBL" id="CP129013">
    <property type="protein sequence ID" value="WLR41541.1"/>
    <property type="molecule type" value="Genomic_DNA"/>
</dbReference>